<dbReference type="Pfam" id="PF09379">
    <property type="entry name" value="FERM_N"/>
    <property type="match status" value="1"/>
</dbReference>
<organism evidence="3 4">
    <name type="scientific">Eschrichtius robustus</name>
    <name type="common">California gray whale</name>
    <name type="synonym">Eschrichtius gibbosus</name>
    <dbReference type="NCBI Taxonomy" id="9764"/>
    <lineage>
        <taxon>Eukaryota</taxon>
        <taxon>Metazoa</taxon>
        <taxon>Chordata</taxon>
        <taxon>Craniata</taxon>
        <taxon>Vertebrata</taxon>
        <taxon>Euteleostomi</taxon>
        <taxon>Mammalia</taxon>
        <taxon>Eutheria</taxon>
        <taxon>Laurasiatheria</taxon>
        <taxon>Artiodactyla</taxon>
        <taxon>Whippomorpha</taxon>
        <taxon>Cetacea</taxon>
        <taxon>Mysticeti</taxon>
        <taxon>Eschrichtiidae</taxon>
        <taxon>Eschrichtius</taxon>
    </lineage>
</organism>
<dbReference type="InterPro" id="IPR018979">
    <property type="entry name" value="FERM_N"/>
</dbReference>
<dbReference type="InterPro" id="IPR011993">
    <property type="entry name" value="PH-like_dom_sf"/>
</dbReference>
<dbReference type="PANTHER" id="PTHR13429">
    <property type="entry name" value="FERM DOMAIN (PROTEIN4.1-EZRIN-RADIXIN-MOESIN) FAMILY"/>
    <property type="match status" value="1"/>
</dbReference>
<dbReference type="InterPro" id="IPR019748">
    <property type="entry name" value="FERM_central"/>
</dbReference>
<dbReference type="InterPro" id="IPR041781">
    <property type="entry name" value="FRMD6-FERM_C"/>
</dbReference>
<dbReference type="GO" id="GO:0035332">
    <property type="term" value="P:positive regulation of hippo signaling"/>
    <property type="evidence" value="ECO:0007669"/>
    <property type="project" value="TreeGrafter"/>
</dbReference>
<protein>
    <recommendedName>
        <fullName evidence="2">FERM domain-containing protein</fullName>
    </recommendedName>
</protein>
<dbReference type="Gene3D" id="2.30.29.30">
    <property type="entry name" value="Pleckstrin-homology domain (PH domain)/Phosphotyrosine-binding domain (PTB)"/>
    <property type="match status" value="1"/>
</dbReference>
<feature type="region of interest" description="Disordered" evidence="1">
    <location>
        <begin position="453"/>
        <end position="510"/>
    </location>
</feature>
<feature type="compositionally biased region" description="Low complexity" evidence="1">
    <location>
        <begin position="478"/>
        <end position="493"/>
    </location>
</feature>
<dbReference type="SUPFAM" id="SSF47031">
    <property type="entry name" value="Second domain of FERM"/>
    <property type="match status" value="1"/>
</dbReference>
<evidence type="ECO:0000256" key="1">
    <source>
        <dbReference type="SAM" id="MobiDB-lite"/>
    </source>
</evidence>
<dbReference type="InterPro" id="IPR014352">
    <property type="entry name" value="FERM/acyl-CoA-bd_prot_sf"/>
</dbReference>
<dbReference type="Pfam" id="PF09380">
    <property type="entry name" value="FERM_C"/>
    <property type="match status" value="1"/>
</dbReference>
<dbReference type="InterPro" id="IPR019749">
    <property type="entry name" value="Band_41_domain"/>
</dbReference>
<dbReference type="InterPro" id="IPR035963">
    <property type="entry name" value="FERM_2"/>
</dbReference>
<feature type="region of interest" description="Disordered" evidence="1">
    <location>
        <begin position="523"/>
        <end position="562"/>
    </location>
</feature>
<feature type="compositionally biased region" description="Basic and acidic residues" evidence="1">
    <location>
        <begin position="596"/>
        <end position="605"/>
    </location>
</feature>
<dbReference type="SUPFAM" id="SSF50729">
    <property type="entry name" value="PH domain-like"/>
    <property type="match status" value="1"/>
</dbReference>
<dbReference type="Gene3D" id="3.10.20.90">
    <property type="entry name" value="Phosphatidylinositol 3-kinase Catalytic Subunit, Chain A, domain 1"/>
    <property type="match status" value="1"/>
</dbReference>
<reference evidence="3 4" key="1">
    <citation type="submission" date="2022-11" db="EMBL/GenBank/DDBJ databases">
        <title>Whole genome sequence of Eschrichtius robustus ER-17-0199.</title>
        <authorList>
            <person name="Bruniche-Olsen A."/>
            <person name="Black A.N."/>
            <person name="Fields C.J."/>
            <person name="Walden K."/>
            <person name="Dewoody J.A."/>
        </authorList>
    </citation>
    <scope>NUCLEOTIDE SEQUENCE [LARGE SCALE GENOMIC DNA]</scope>
    <source>
        <strain evidence="3">ER-17-0199</strain>
        <tissue evidence="3">Blubber</tissue>
    </source>
</reference>
<evidence type="ECO:0000313" key="4">
    <source>
        <dbReference type="Proteomes" id="UP001159641"/>
    </source>
</evidence>
<dbReference type="PANTHER" id="PTHR13429:SF7">
    <property type="entry name" value="FERM DOMAIN-CONTAINING PROTEIN 1"/>
    <property type="match status" value="1"/>
</dbReference>
<comment type="caution">
    <text evidence="3">The sequence shown here is derived from an EMBL/GenBank/DDBJ whole genome shotgun (WGS) entry which is preliminary data.</text>
</comment>
<dbReference type="Pfam" id="PF00373">
    <property type="entry name" value="FERM_M"/>
    <property type="match status" value="1"/>
</dbReference>
<accession>A0AB34HFB6</accession>
<dbReference type="PROSITE" id="PS50057">
    <property type="entry name" value="FERM_3"/>
    <property type="match status" value="1"/>
</dbReference>
<dbReference type="InterPro" id="IPR018980">
    <property type="entry name" value="FERM_PH-like_C"/>
</dbReference>
<gene>
    <name evidence="3" type="ORF">J1605_020612</name>
</gene>
<dbReference type="GO" id="GO:0098592">
    <property type="term" value="C:cytoplasmic side of apical plasma membrane"/>
    <property type="evidence" value="ECO:0007669"/>
    <property type="project" value="TreeGrafter"/>
</dbReference>
<feature type="domain" description="FERM" evidence="2">
    <location>
        <begin position="114"/>
        <end position="418"/>
    </location>
</feature>
<dbReference type="SMART" id="SM01196">
    <property type="entry name" value="FERM_C"/>
    <property type="match status" value="1"/>
</dbReference>
<feature type="compositionally biased region" description="Gly residues" evidence="1">
    <location>
        <begin position="462"/>
        <end position="471"/>
    </location>
</feature>
<dbReference type="CDD" id="cd14473">
    <property type="entry name" value="FERM_B-lobe"/>
    <property type="match status" value="1"/>
</dbReference>
<dbReference type="SMART" id="SM00295">
    <property type="entry name" value="B41"/>
    <property type="match status" value="1"/>
</dbReference>
<dbReference type="InterPro" id="IPR047145">
    <property type="entry name" value="FRMD6-like"/>
</dbReference>
<dbReference type="InterPro" id="IPR000299">
    <property type="entry name" value="FERM_domain"/>
</dbReference>
<dbReference type="EMBL" id="JAIQCJ010001207">
    <property type="protein sequence ID" value="KAJ8791516.1"/>
    <property type="molecule type" value="Genomic_DNA"/>
</dbReference>
<feature type="region of interest" description="Disordered" evidence="1">
    <location>
        <begin position="586"/>
        <end position="654"/>
    </location>
</feature>
<feature type="compositionally biased region" description="Pro residues" evidence="1">
    <location>
        <begin position="607"/>
        <end position="619"/>
    </location>
</feature>
<dbReference type="InterPro" id="IPR029071">
    <property type="entry name" value="Ubiquitin-like_domsf"/>
</dbReference>
<evidence type="ECO:0000313" key="3">
    <source>
        <dbReference type="EMBL" id="KAJ8791516.1"/>
    </source>
</evidence>
<sequence>MQGGAFINKKQPFFSFSSPEVFGAPLPTVTYGTASTEQANASGRGCSGDPGELQLLQCPPRQPWFRGLCQGPRVALLSVPEKEKVEGMEGSWSRDPMCGWWKWPRDGEMPAEHRDVLVLLPTRERLRLVVGVQATGHELFQQVCDLAGIREAHFFGLSVIRNSEHVFMDLEQKLSKYFSKDWKREMHRGSGRPGAPFVAFLRVQHYVEDGRLISDRRARHLYYCHLKERVLRSQCAHREEAYFLLAAYGLQADLGNYREPAHSGRYFEPQAYFPQWIITKRGSAYILRHTPALHREQRGLSPKQAVLHFIREACRLEDVPVHFFRLYKDKKEDRPTIVLGLTLRGVQVYQEVNHTPQLLYDFPWHHVGKLAFLGKKFELWPDGLPVARKLVYRTGCPWRSRHLLRLLSASHQLRLALQPALRRLRQLEEAQEKKCYRESCISDVLELELDLDPASRASPGSAGSGDNGDGGWRPPHRLSLLSSGSHCSSHSSGIEADSQLAGPVEPGEMSVDEPFVGAAALRGEEPPCISGTSQSSHGTVGGGRGGPEGDTRDQGEASPQQPLAVVRVTLVSTRGPSAEALHQVPEARAAAGPADPHSRSVDDVRPAPAPRSAPRPAPRSCPLRRALDPGPRRSVNSRSLDLLGEDQLPEEFVV</sequence>
<dbReference type="AlphaFoldDB" id="A0AB34HFB6"/>
<dbReference type="Proteomes" id="UP001159641">
    <property type="component" value="Unassembled WGS sequence"/>
</dbReference>
<dbReference type="Gene3D" id="1.20.80.10">
    <property type="match status" value="1"/>
</dbReference>
<proteinExistence type="predicted"/>
<dbReference type="CDD" id="cd13185">
    <property type="entry name" value="FERM_C_FRMD1_FRMD6"/>
    <property type="match status" value="1"/>
</dbReference>
<name>A0AB34HFB6_ESCRO</name>
<evidence type="ECO:0000259" key="2">
    <source>
        <dbReference type="PROSITE" id="PS50057"/>
    </source>
</evidence>
<keyword evidence="4" id="KW-1185">Reference proteome</keyword>
<feature type="compositionally biased region" description="Acidic residues" evidence="1">
    <location>
        <begin position="643"/>
        <end position="654"/>
    </location>
</feature>
<dbReference type="SUPFAM" id="SSF54236">
    <property type="entry name" value="Ubiquitin-like"/>
    <property type="match status" value="1"/>
</dbReference>